<dbReference type="HOGENOM" id="CLU_1282407_0_0_5"/>
<keyword evidence="4 6" id="KW-1133">Transmembrane helix</keyword>
<protein>
    <submittedName>
        <fullName evidence="7">Heme exporter protein B</fullName>
    </submittedName>
</protein>
<dbReference type="GO" id="GO:0016020">
    <property type="term" value="C:membrane"/>
    <property type="evidence" value="ECO:0007669"/>
    <property type="project" value="UniProtKB-SubCell"/>
</dbReference>
<evidence type="ECO:0000313" key="8">
    <source>
        <dbReference type="Proteomes" id="UP000000604"/>
    </source>
</evidence>
<sequence length="219" mass="25103">MCLIMNNLFVLIKHEFILQHRINNIIKYIVIFFLFYIISTVLINSERDISKFGLIFSVICLLISLISFSTVIFKSDVEDGSLELLLSIVSCEKIIFAKFIAIFSCTTVGLLFVLPIIYIFFDQILFDIALFFISVWMIFILSSSLVVLSGSMQCYFKKNTNFVGTFIMPLLIPNIIMTGLILQDHNLQLIFIIIGINLIFLPVSFCLSAYLIKNIYNIT</sequence>
<dbReference type="GO" id="GO:0017004">
    <property type="term" value="P:cytochrome complex assembly"/>
    <property type="evidence" value="ECO:0007669"/>
    <property type="project" value="InterPro"/>
</dbReference>
<dbReference type="Pfam" id="PF03379">
    <property type="entry name" value="CcmB"/>
    <property type="match status" value="1"/>
</dbReference>
<feature type="transmembrane region" description="Helical" evidence="6">
    <location>
        <begin position="25"/>
        <end position="43"/>
    </location>
</feature>
<feature type="transmembrane region" description="Helical" evidence="6">
    <location>
        <begin position="160"/>
        <end position="182"/>
    </location>
</feature>
<feature type="transmembrane region" description="Helical" evidence="6">
    <location>
        <begin position="124"/>
        <end position="148"/>
    </location>
</feature>
<comment type="subcellular location">
    <subcellularLocation>
        <location evidence="1">Membrane</location>
        <topology evidence="1">Multi-pass membrane protein</topology>
    </subcellularLocation>
</comment>
<evidence type="ECO:0000256" key="4">
    <source>
        <dbReference type="ARBA" id="ARBA00022989"/>
    </source>
</evidence>
<evidence type="ECO:0000256" key="5">
    <source>
        <dbReference type="ARBA" id="ARBA00023136"/>
    </source>
</evidence>
<dbReference type="EMBL" id="AE017197">
    <property type="protein sequence ID" value="AAU03740.1"/>
    <property type="molecule type" value="Genomic_DNA"/>
</dbReference>
<feature type="transmembrane region" description="Helical" evidence="6">
    <location>
        <begin position="188"/>
        <end position="212"/>
    </location>
</feature>
<dbReference type="GO" id="GO:0015232">
    <property type="term" value="F:heme transmembrane transporter activity"/>
    <property type="evidence" value="ECO:0007669"/>
    <property type="project" value="InterPro"/>
</dbReference>
<gene>
    <name evidence="7" type="primary">ccmB</name>
    <name evidence="7" type="ordered locus">RT0259</name>
</gene>
<organism evidence="7 8">
    <name type="scientific">Rickettsia typhi (strain ATCC VR-144 / Wilmington)</name>
    <dbReference type="NCBI Taxonomy" id="257363"/>
    <lineage>
        <taxon>Bacteria</taxon>
        <taxon>Pseudomonadati</taxon>
        <taxon>Pseudomonadota</taxon>
        <taxon>Alphaproteobacteria</taxon>
        <taxon>Rickettsiales</taxon>
        <taxon>Rickettsiaceae</taxon>
        <taxon>Rickettsieae</taxon>
        <taxon>Rickettsia</taxon>
        <taxon>typhus group</taxon>
    </lineage>
</organism>
<dbReference type="KEGG" id="rty:RT0259"/>
<reference evidence="7 8" key="1">
    <citation type="journal article" date="2004" name="J. Bacteriol.">
        <title>Complete genome sequence of Rickettsia typhi and comparison with sequences of other Rickettsiae.</title>
        <authorList>
            <person name="McLeod M.P."/>
            <person name="Qin X."/>
            <person name="Karpathy S.E."/>
            <person name="Gioia J."/>
            <person name="Highlander S.K."/>
            <person name="Fox G.E."/>
            <person name="McNeill T.Z."/>
            <person name="Jiang H."/>
            <person name="Muzny D."/>
            <person name="Jacob L.S."/>
            <person name="Hawes A.C."/>
            <person name="Sodergren E."/>
            <person name="Gill R."/>
            <person name="Hume J."/>
            <person name="Morgan M."/>
            <person name="Fan G."/>
            <person name="Amin A.G."/>
            <person name="Gibbs R.A."/>
            <person name="Hong C."/>
            <person name="Yu X.-J."/>
            <person name="Walker D.H."/>
            <person name="Weinstock G.M."/>
        </authorList>
    </citation>
    <scope>NUCLEOTIDE SEQUENCE [LARGE SCALE GENOMIC DNA]</scope>
    <source>
        <strain evidence="8">ATCC VR-144 / Wilmington</strain>
    </source>
</reference>
<proteinExistence type="inferred from homology"/>
<evidence type="ECO:0000256" key="3">
    <source>
        <dbReference type="ARBA" id="ARBA00022692"/>
    </source>
</evidence>
<keyword evidence="3 6" id="KW-0812">Transmembrane</keyword>
<comment type="similarity">
    <text evidence="2">Belongs to the CcmB/CycW/HelB family.</text>
</comment>
<feature type="transmembrane region" description="Helical" evidence="6">
    <location>
        <begin position="49"/>
        <end position="73"/>
    </location>
</feature>
<feature type="transmembrane region" description="Helical" evidence="6">
    <location>
        <begin position="94"/>
        <end position="118"/>
    </location>
</feature>
<dbReference type="eggNOG" id="ENOG50314HB">
    <property type="taxonomic scope" value="Bacteria"/>
</dbReference>
<evidence type="ECO:0000256" key="1">
    <source>
        <dbReference type="ARBA" id="ARBA00004141"/>
    </source>
</evidence>
<name>Q68XA2_RICTY</name>
<accession>Q68XA2</accession>
<evidence type="ECO:0000256" key="6">
    <source>
        <dbReference type="SAM" id="Phobius"/>
    </source>
</evidence>
<dbReference type="AlphaFoldDB" id="Q68XA2"/>
<dbReference type="InterPro" id="IPR003544">
    <property type="entry name" value="Cyt_c_biogenesis_CcmB"/>
</dbReference>
<dbReference type="Proteomes" id="UP000000604">
    <property type="component" value="Chromosome"/>
</dbReference>
<evidence type="ECO:0000256" key="2">
    <source>
        <dbReference type="ARBA" id="ARBA00010544"/>
    </source>
</evidence>
<keyword evidence="5 6" id="KW-0472">Membrane</keyword>
<evidence type="ECO:0000313" key="7">
    <source>
        <dbReference type="EMBL" id="AAU03740.1"/>
    </source>
</evidence>